<dbReference type="InterPro" id="IPR025101">
    <property type="entry name" value="DUF4012"/>
</dbReference>
<accession>A0A1F8C4U0</accession>
<gene>
    <name evidence="2" type="ORF">A2975_02560</name>
</gene>
<feature type="transmembrane region" description="Helical" evidence="1">
    <location>
        <begin position="29"/>
        <end position="53"/>
    </location>
</feature>
<sequence>MEIPQIKPDELVKKSFKEKLVSFVKKRKWVLVGVGVGLAVFMAAIIIPGLLVYKNARALTASARKLESVVKDEQNIIRVREEIGNVRSDLTSLQKSYKILGWTRILPLVGGYYRDGDAVMKAGQHGLDAAEIIITTVEPYADIIGFTGDPSKEAQSGEENANDRIEFIVATIDDVIPQLEEISQKVKLAQAEIDKVNPNRYPVKVAGREVRNKIKDGVAMVDQGASLVEDSIPLLRVAPYLMGIDGDREYLILFQNDKELRPTGGFLTAYSLADVSEGKFSPVASDDIYHLDGRYTPSVPAPDPVVKYIKGPYVLNKNVRLRDMNFSPDFAESMDLFVEAAEKAGIRDIDGVIAVDTQVLVNLLDVLGQIGVPGFGNFSTEIDPRCDCPQVIYELESFADQEGPVIWDPLTGEIILAPPNMDNRKKIVGPLMNSILSNALGQPKEKLPDLFEAAFKSLLEKHVLLYMLDDEAQAGVESFNIAGRIKEYGGDYLHVNDANLGGRKSNLYVNQEVVQNIEVAPDGSVTKTLTITYKNTKDYDGWLNSVLPNWTRIYVPRGSELIDSSGFEDKAQPYEDLGKTVFAGGFELRPNGVVQIEVVYKLPFGVDDEYKMLIQKQPGKDAPLYSIELGKQSEELFLRTDKEFRFRI</sequence>
<dbReference type="EMBL" id="MGHL01000002">
    <property type="protein sequence ID" value="OGM70748.1"/>
    <property type="molecule type" value="Genomic_DNA"/>
</dbReference>
<dbReference type="Proteomes" id="UP000178429">
    <property type="component" value="Unassembled WGS sequence"/>
</dbReference>
<proteinExistence type="predicted"/>
<dbReference type="AlphaFoldDB" id="A0A1F8C4U0"/>
<keyword evidence="1" id="KW-0812">Transmembrane</keyword>
<protein>
    <recommendedName>
        <fullName evidence="4">DUF4012 domain-containing protein</fullName>
    </recommendedName>
</protein>
<dbReference type="STRING" id="1802525.A2975_02560"/>
<dbReference type="Pfam" id="PF13196">
    <property type="entry name" value="DUF4012"/>
    <property type="match status" value="1"/>
</dbReference>
<reference evidence="2 3" key="1">
    <citation type="journal article" date="2016" name="Nat. Commun.">
        <title>Thousands of microbial genomes shed light on interconnected biogeochemical processes in an aquifer system.</title>
        <authorList>
            <person name="Anantharaman K."/>
            <person name="Brown C.T."/>
            <person name="Hug L.A."/>
            <person name="Sharon I."/>
            <person name="Castelle C.J."/>
            <person name="Probst A.J."/>
            <person name="Thomas B.C."/>
            <person name="Singh A."/>
            <person name="Wilkins M.J."/>
            <person name="Karaoz U."/>
            <person name="Brodie E.L."/>
            <person name="Williams K.H."/>
            <person name="Hubbard S.S."/>
            <person name="Banfield J.F."/>
        </authorList>
    </citation>
    <scope>NUCLEOTIDE SEQUENCE [LARGE SCALE GENOMIC DNA]</scope>
</reference>
<organism evidence="2 3">
    <name type="scientific">Candidatus Woesebacteria bacterium RIFCSPLOWO2_01_FULL_44_14</name>
    <dbReference type="NCBI Taxonomy" id="1802525"/>
    <lineage>
        <taxon>Bacteria</taxon>
        <taxon>Candidatus Woeseibacteriota</taxon>
    </lineage>
</organism>
<keyword evidence="1" id="KW-1133">Transmembrane helix</keyword>
<comment type="caution">
    <text evidence="2">The sequence shown here is derived from an EMBL/GenBank/DDBJ whole genome shotgun (WGS) entry which is preliminary data.</text>
</comment>
<evidence type="ECO:0000313" key="3">
    <source>
        <dbReference type="Proteomes" id="UP000178429"/>
    </source>
</evidence>
<evidence type="ECO:0008006" key="4">
    <source>
        <dbReference type="Google" id="ProtNLM"/>
    </source>
</evidence>
<evidence type="ECO:0000313" key="2">
    <source>
        <dbReference type="EMBL" id="OGM70748.1"/>
    </source>
</evidence>
<evidence type="ECO:0000256" key="1">
    <source>
        <dbReference type="SAM" id="Phobius"/>
    </source>
</evidence>
<name>A0A1F8C4U0_9BACT</name>
<keyword evidence="1" id="KW-0472">Membrane</keyword>